<dbReference type="HOGENOM" id="CLU_028076_0_0_1"/>
<dbReference type="eggNOG" id="ENOG502R671">
    <property type="taxonomic scope" value="Eukaryota"/>
</dbReference>
<accession>A0A0E0KUG2</accession>
<keyword evidence="3" id="KW-1185">Reference proteome</keyword>
<feature type="domain" description="DUF1618" evidence="1">
    <location>
        <begin position="183"/>
        <end position="304"/>
    </location>
</feature>
<evidence type="ECO:0000313" key="3">
    <source>
        <dbReference type="Proteomes" id="UP000026962"/>
    </source>
</evidence>
<protein>
    <recommendedName>
        <fullName evidence="1">DUF1618 domain-containing protein</fullName>
    </recommendedName>
</protein>
<dbReference type="Pfam" id="PF07762">
    <property type="entry name" value="DUF1618"/>
    <property type="match status" value="1"/>
</dbReference>
<dbReference type="InterPro" id="IPR011676">
    <property type="entry name" value="DUF1618"/>
</dbReference>
<proteinExistence type="predicted"/>
<dbReference type="EnsemblPlants" id="OPUNC04G20770.1">
    <property type="protein sequence ID" value="OPUNC04G20770.1"/>
    <property type="gene ID" value="OPUNC04G20770"/>
</dbReference>
<dbReference type="PANTHER" id="PTHR33086">
    <property type="entry name" value="OS05G0468200 PROTEIN-RELATED"/>
    <property type="match status" value="1"/>
</dbReference>
<evidence type="ECO:0000313" key="2">
    <source>
        <dbReference type="EnsemblPlants" id="OPUNC04G20770.1"/>
    </source>
</evidence>
<dbReference type="PANTHER" id="PTHR33086:SF46">
    <property type="entry name" value="EXPRESSED PROTEIN"/>
    <property type="match status" value="1"/>
</dbReference>
<dbReference type="Gramene" id="OPUNC04G20770.1">
    <property type="protein sequence ID" value="OPUNC04G20770.1"/>
    <property type="gene ID" value="OPUNC04G20770"/>
</dbReference>
<reference evidence="2" key="1">
    <citation type="submission" date="2015-04" db="UniProtKB">
        <authorList>
            <consortium name="EnsemblPlants"/>
        </authorList>
    </citation>
    <scope>IDENTIFICATION</scope>
</reference>
<sequence length="426" mass="47150">MSPPAQDRWIILAGIPKVTKDKKAKRLFPPSTDISVAGNELPRASVLTVPFRISSPPCLHSHPYVAAADSSGLLLLLSTEPDGPMSSLVTYHLCDARTGGAVCLRKHGRPVGFHGINISLMTRDGGCVVAELQPAGDGTGRATLLFYAVGEFRWVEKELAYSPPLHRYWVGECVVSHAGMLWWVDLSYGLLACDPFADDPELLHVPLPPPVSDQLPERSPNLGAHRCVRVSGGRLRYVQIHGDVDAPVVSTWALSDPASAGNWNPEHRVALADVWADESYLDTMLPGSIPAIALLHPRDPDRVYFFLGSCIFAVDLLRRKVVEFSKFKMPDPPNELFMRTSHSVHAWQYDPSSSRYDFVAKCLRQEKEIAPRSSWTAMIIGCEPAKGMKRDRNDSIREQQKVLRTGMSSYAWKKTLHEGHRCGQGT</sequence>
<name>A0A0E0KUG2_ORYPU</name>
<dbReference type="OMA" id="DWYPEGV"/>
<dbReference type="AlphaFoldDB" id="A0A0E0KUG2"/>
<dbReference type="Proteomes" id="UP000026962">
    <property type="component" value="Chromosome 4"/>
</dbReference>
<organism evidence="2">
    <name type="scientific">Oryza punctata</name>
    <name type="common">Red rice</name>
    <dbReference type="NCBI Taxonomy" id="4537"/>
    <lineage>
        <taxon>Eukaryota</taxon>
        <taxon>Viridiplantae</taxon>
        <taxon>Streptophyta</taxon>
        <taxon>Embryophyta</taxon>
        <taxon>Tracheophyta</taxon>
        <taxon>Spermatophyta</taxon>
        <taxon>Magnoliopsida</taxon>
        <taxon>Liliopsida</taxon>
        <taxon>Poales</taxon>
        <taxon>Poaceae</taxon>
        <taxon>BOP clade</taxon>
        <taxon>Oryzoideae</taxon>
        <taxon>Oryzeae</taxon>
        <taxon>Oryzinae</taxon>
        <taxon>Oryza</taxon>
    </lineage>
</organism>
<reference evidence="2" key="2">
    <citation type="submission" date="2018-05" db="EMBL/GenBank/DDBJ databases">
        <title>OpunRS2 (Oryza punctata Reference Sequence Version 2).</title>
        <authorList>
            <person name="Zhang J."/>
            <person name="Kudrna D."/>
            <person name="Lee S."/>
            <person name="Talag J."/>
            <person name="Welchert J."/>
            <person name="Wing R.A."/>
        </authorList>
    </citation>
    <scope>NUCLEOTIDE SEQUENCE [LARGE SCALE GENOMIC DNA]</scope>
</reference>
<evidence type="ECO:0000259" key="1">
    <source>
        <dbReference type="Pfam" id="PF07762"/>
    </source>
</evidence>